<dbReference type="EMBL" id="LXQA011225055">
    <property type="protein sequence ID" value="MCI89666.1"/>
    <property type="molecule type" value="Genomic_DNA"/>
</dbReference>
<dbReference type="Proteomes" id="UP000265520">
    <property type="component" value="Unassembled WGS sequence"/>
</dbReference>
<proteinExistence type="predicted"/>
<organism evidence="1 2">
    <name type="scientific">Trifolium medium</name>
    <dbReference type="NCBI Taxonomy" id="97028"/>
    <lineage>
        <taxon>Eukaryota</taxon>
        <taxon>Viridiplantae</taxon>
        <taxon>Streptophyta</taxon>
        <taxon>Embryophyta</taxon>
        <taxon>Tracheophyta</taxon>
        <taxon>Spermatophyta</taxon>
        <taxon>Magnoliopsida</taxon>
        <taxon>eudicotyledons</taxon>
        <taxon>Gunneridae</taxon>
        <taxon>Pentapetalae</taxon>
        <taxon>rosids</taxon>
        <taxon>fabids</taxon>
        <taxon>Fabales</taxon>
        <taxon>Fabaceae</taxon>
        <taxon>Papilionoideae</taxon>
        <taxon>50 kb inversion clade</taxon>
        <taxon>NPAAA clade</taxon>
        <taxon>Hologalegina</taxon>
        <taxon>IRL clade</taxon>
        <taxon>Trifolieae</taxon>
        <taxon>Trifolium</taxon>
    </lineage>
</organism>
<evidence type="ECO:0000313" key="2">
    <source>
        <dbReference type="Proteomes" id="UP000265520"/>
    </source>
</evidence>
<reference evidence="1 2" key="1">
    <citation type="journal article" date="2018" name="Front. Plant Sci.">
        <title>Red Clover (Trifolium pratense) and Zigzag Clover (T. medium) - A Picture of Genomic Similarities and Differences.</title>
        <authorList>
            <person name="Dluhosova J."/>
            <person name="Istvanek J."/>
            <person name="Nedelnik J."/>
            <person name="Repkova J."/>
        </authorList>
    </citation>
    <scope>NUCLEOTIDE SEQUENCE [LARGE SCALE GENOMIC DNA]</scope>
    <source>
        <strain evidence="2">cv. 10/8</strain>
        <tissue evidence="1">Leaf</tissue>
    </source>
</reference>
<comment type="caution">
    <text evidence="1">The sequence shown here is derived from an EMBL/GenBank/DDBJ whole genome shotgun (WGS) entry which is preliminary data.</text>
</comment>
<sequence length="12" mass="1386">MATAHFIHLHAH</sequence>
<keyword evidence="2" id="KW-1185">Reference proteome</keyword>
<protein>
    <submittedName>
        <fullName evidence="1">Uncharacterized protein</fullName>
    </submittedName>
</protein>
<evidence type="ECO:0000313" key="1">
    <source>
        <dbReference type="EMBL" id="MCI89666.1"/>
    </source>
</evidence>
<name>A0A392VMU0_9FABA</name>
<feature type="non-terminal residue" evidence="1">
    <location>
        <position position="12"/>
    </location>
</feature>
<accession>A0A392VMU0</accession>